<evidence type="ECO:0000313" key="2">
    <source>
        <dbReference type="EMBL" id="KAH7952316.1"/>
    </source>
</evidence>
<dbReference type="EMBL" id="JABSTV010001251">
    <property type="protein sequence ID" value="KAH7952316.1"/>
    <property type="molecule type" value="Genomic_DNA"/>
</dbReference>
<keyword evidence="3" id="KW-1185">Reference proteome</keyword>
<evidence type="ECO:0000256" key="1">
    <source>
        <dbReference type="SAM" id="MobiDB-lite"/>
    </source>
</evidence>
<accession>A0A9D4PSJ5</accession>
<comment type="caution">
    <text evidence="2">The sequence shown here is derived from an EMBL/GenBank/DDBJ whole genome shotgun (WGS) entry which is preliminary data.</text>
</comment>
<organism evidence="2 3">
    <name type="scientific">Rhipicephalus sanguineus</name>
    <name type="common">Brown dog tick</name>
    <name type="synonym">Ixodes sanguineus</name>
    <dbReference type="NCBI Taxonomy" id="34632"/>
    <lineage>
        <taxon>Eukaryota</taxon>
        <taxon>Metazoa</taxon>
        <taxon>Ecdysozoa</taxon>
        <taxon>Arthropoda</taxon>
        <taxon>Chelicerata</taxon>
        <taxon>Arachnida</taxon>
        <taxon>Acari</taxon>
        <taxon>Parasitiformes</taxon>
        <taxon>Ixodida</taxon>
        <taxon>Ixodoidea</taxon>
        <taxon>Ixodidae</taxon>
        <taxon>Rhipicephalinae</taxon>
        <taxon>Rhipicephalus</taxon>
        <taxon>Rhipicephalus</taxon>
    </lineage>
</organism>
<feature type="region of interest" description="Disordered" evidence="1">
    <location>
        <begin position="90"/>
        <end position="127"/>
    </location>
</feature>
<sequence>MRTASGWQIKKIDRTEKSDDAEGHRFGCLLQATQDSSSAPRSRRPWREPRGTTLLAAKQGQPLRVFGEDEKVDVVETAAMVASVTEGSTCVRRPITPPRTPLSSEEEGIVRGTGGGQGSGEREEQNLGRARTLGSRFLLAIATTASGTLHCHLLKSGGGAAGRPFLGTSLPGGFKGGLGGGGYSGFRSDFQSGGFAPAGFVPGPGGFGVGPAVAGGFSPGAPAGFGPSLPIPLTLSRPPAVTFIPGGQTKVILVKPTPHSLVMRPPTDGPEPMAQPRSERGMK</sequence>
<gene>
    <name evidence="2" type="ORF">HPB52_021456</name>
</gene>
<name>A0A9D4PSJ5_RHISA</name>
<protein>
    <submittedName>
        <fullName evidence="2">Uncharacterized protein</fullName>
    </submittedName>
</protein>
<dbReference type="Proteomes" id="UP000821837">
    <property type="component" value="Chromosome 5"/>
</dbReference>
<dbReference type="AlphaFoldDB" id="A0A9D4PSJ5"/>
<evidence type="ECO:0000313" key="3">
    <source>
        <dbReference type="Proteomes" id="UP000821837"/>
    </source>
</evidence>
<proteinExistence type="predicted"/>
<feature type="region of interest" description="Disordered" evidence="1">
    <location>
        <begin position="30"/>
        <end position="51"/>
    </location>
</feature>
<feature type="region of interest" description="Disordered" evidence="1">
    <location>
        <begin position="259"/>
        <end position="283"/>
    </location>
</feature>
<reference evidence="2" key="1">
    <citation type="journal article" date="2020" name="Cell">
        <title>Large-Scale Comparative Analyses of Tick Genomes Elucidate Their Genetic Diversity and Vector Capacities.</title>
        <authorList>
            <consortium name="Tick Genome and Microbiome Consortium (TIGMIC)"/>
            <person name="Jia N."/>
            <person name="Wang J."/>
            <person name="Shi W."/>
            <person name="Du L."/>
            <person name="Sun Y."/>
            <person name="Zhan W."/>
            <person name="Jiang J.F."/>
            <person name="Wang Q."/>
            <person name="Zhang B."/>
            <person name="Ji P."/>
            <person name="Bell-Sakyi L."/>
            <person name="Cui X.M."/>
            <person name="Yuan T.T."/>
            <person name="Jiang B.G."/>
            <person name="Yang W.F."/>
            <person name="Lam T.T."/>
            <person name="Chang Q.C."/>
            <person name="Ding S.J."/>
            <person name="Wang X.J."/>
            <person name="Zhu J.G."/>
            <person name="Ruan X.D."/>
            <person name="Zhao L."/>
            <person name="Wei J.T."/>
            <person name="Ye R.Z."/>
            <person name="Que T.C."/>
            <person name="Du C.H."/>
            <person name="Zhou Y.H."/>
            <person name="Cheng J.X."/>
            <person name="Dai P.F."/>
            <person name="Guo W.B."/>
            <person name="Han X.H."/>
            <person name="Huang E.J."/>
            <person name="Li L.F."/>
            <person name="Wei W."/>
            <person name="Gao Y.C."/>
            <person name="Liu J.Z."/>
            <person name="Shao H.Z."/>
            <person name="Wang X."/>
            <person name="Wang C.C."/>
            <person name="Yang T.C."/>
            <person name="Huo Q.B."/>
            <person name="Li W."/>
            <person name="Chen H.Y."/>
            <person name="Chen S.E."/>
            <person name="Zhou L.G."/>
            <person name="Ni X.B."/>
            <person name="Tian J.H."/>
            <person name="Sheng Y."/>
            <person name="Liu T."/>
            <person name="Pan Y.S."/>
            <person name="Xia L.Y."/>
            <person name="Li J."/>
            <person name="Zhao F."/>
            <person name="Cao W.C."/>
        </authorList>
    </citation>
    <scope>NUCLEOTIDE SEQUENCE</scope>
    <source>
        <strain evidence="2">Rsan-2018</strain>
    </source>
</reference>
<reference evidence="2" key="2">
    <citation type="submission" date="2021-09" db="EMBL/GenBank/DDBJ databases">
        <authorList>
            <person name="Jia N."/>
            <person name="Wang J."/>
            <person name="Shi W."/>
            <person name="Du L."/>
            <person name="Sun Y."/>
            <person name="Zhan W."/>
            <person name="Jiang J."/>
            <person name="Wang Q."/>
            <person name="Zhang B."/>
            <person name="Ji P."/>
            <person name="Sakyi L.B."/>
            <person name="Cui X."/>
            <person name="Yuan T."/>
            <person name="Jiang B."/>
            <person name="Yang W."/>
            <person name="Lam T.T.-Y."/>
            <person name="Chang Q."/>
            <person name="Ding S."/>
            <person name="Wang X."/>
            <person name="Zhu J."/>
            <person name="Ruan X."/>
            <person name="Zhao L."/>
            <person name="Wei J."/>
            <person name="Que T."/>
            <person name="Du C."/>
            <person name="Cheng J."/>
            <person name="Dai P."/>
            <person name="Han X."/>
            <person name="Huang E."/>
            <person name="Gao Y."/>
            <person name="Liu J."/>
            <person name="Shao H."/>
            <person name="Ye R."/>
            <person name="Li L."/>
            <person name="Wei W."/>
            <person name="Wang X."/>
            <person name="Wang C."/>
            <person name="Huo Q."/>
            <person name="Li W."/>
            <person name="Guo W."/>
            <person name="Chen H."/>
            <person name="Chen S."/>
            <person name="Zhou L."/>
            <person name="Zhou L."/>
            <person name="Ni X."/>
            <person name="Tian J."/>
            <person name="Zhou Y."/>
            <person name="Sheng Y."/>
            <person name="Liu T."/>
            <person name="Pan Y."/>
            <person name="Xia L."/>
            <person name="Li J."/>
            <person name="Zhao F."/>
            <person name="Cao W."/>
        </authorList>
    </citation>
    <scope>NUCLEOTIDE SEQUENCE</scope>
    <source>
        <strain evidence="2">Rsan-2018</strain>
        <tissue evidence="2">Larvae</tissue>
    </source>
</reference>